<organism evidence="2 3">
    <name type="scientific">Advenella kashmirensis (strain DSM 17095 / LMG 22695 / WT001)</name>
    <name type="common">Tetrathiobacter kashmirensis</name>
    <dbReference type="NCBI Taxonomy" id="1036672"/>
    <lineage>
        <taxon>Bacteria</taxon>
        <taxon>Pseudomonadati</taxon>
        <taxon>Pseudomonadota</taxon>
        <taxon>Betaproteobacteria</taxon>
        <taxon>Burkholderiales</taxon>
        <taxon>Alcaligenaceae</taxon>
    </lineage>
</organism>
<proteinExistence type="predicted"/>
<gene>
    <name evidence="2" type="ordered locus">TKWG_01415</name>
</gene>
<dbReference type="SUPFAM" id="SSF103378">
    <property type="entry name" value="2-methylcitrate dehydratase PrpD"/>
    <property type="match status" value="1"/>
</dbReference>
<dbReference type="InterPro" id="IPR042183">
    <property type="entry name" value="MmgE/PrpD_sf_1"/>
</dbReference>
<dbReference type="EMBL" id="CP003555">
    <property type="protein sequence ID" value="AFK60953.1"/>
    <property type="molecule type" value="Genomic_DNA"/>
</dbReference>
<evidence type="ECO:0000313" key="3">
    <source>
        <dbReference type="Proteomes" id="UP000005267"/>
    </source>
</evidence>
<dbReference type="STRING" id="1036672.TKWG_01415"/>
<feature type="domain" description="MmgE/PrpD N-terminal" evidence="1">
    <location>
        <begin position="8"/>
        <end position="242"/>
    </location>
</feature>
<evidence type="ECO:0000259" key="1">
    <source>
        <dbReference type="Pfam" id="PF03972"/>
    </source>
</evidence>
<sequence>MSDPVTAQFAQLISTITIENVPVAAAEQIRWRVLKAFATILSADINQRKTISRVTATTGPGTSTRSGSQAALGSTGYAQHQPVLSALSTGAILDIRQPGAQMHAGPMTVDSAIIAAAWSLVQASQGSGHLFMSALAAGYLATEVLASLPDSDHSQQWRSGVVNATVSAAAAAARVSQLPANATLHAMGFAVAQAAQLAKNAAIAGQGGALAADASVCQDQADLPGPGRAAMDAVLSAHMAALGGQCLPVLINQLQQAMSALNLNRAPLDAWAAIQRNRTSSGIEAIREFRRQVASAISDDEAETIIGLILRLEHTAPGELTTYVNERIGSPLDS</sequence>
<evidence type="ECO:0000313" key="2">
    <source>
        <dbReference type="EMBL" id="AFK60953.1"/>
    </source>
</evidence>
<name>I3U7G5_ADVKW</name>
<dbReference type="AlphaFoldDB" id="I3U7G5"/>
<protein>
    <recommendedName>
        <fullName evidence="1">MmgE/PrpD N-terminal domain-containing protein</fullName>
    </recommendedName>
</protein>
<dbReference type="HOGENOM" id="CLU_908020_0_0_4"/>
<dbReference type="KEGG" id="aka:TKWG_01415"/>
<reference evidence="2 3" key="1">
    <citation type="journal article" date="2011" name="J. Bacteriol.">
        <title>Whole-genome shotgun sequencing of the sulfur-oxidizing chemoautotroph Tetrathiobacter kashmirensis.</title>
        <authorList>
            <person name="Ghosh W."/>
            <person name="George A."/>
            <person name="Agarwal A."/>
            <person name="Raj P."/>
            <person name="Alam M."/>
            <person name="Pyne P."/>
            <person name="Das Gupta S.K."/>
        </authorList>
    </citation>
    <scope>NUCLEOTIDE SEQUENCE [LARGE SCALE GENOMIC DNA]</scope>
    <source>
        <strain evidence="2 3">WT001</strain>
    </source>
</reference>
<reference evidence="3" key="2">
    <citation type="journal article" date="2013" name="PLoS ONE">
        <title>Genome implosion elicits host-confinement in Alcaligenaceae: evidence from the comparative genomics of Tetrathiobacter kashmirensis, a pathogen in the making.</title>
        <authorList>
            <person name="Ghosh W."/>
            <person name="Alam M."/>
            <person name="Roy C."/>
            <person name="Pyne P."/>
            <person name="George A."/>
            <person name="Chakraborty R."/>
            <person name="Majumder S."/>
            <person name="Agarwal A."/>
            <person name="Chakraborty S."/>
            <person name="Majumdar S."/>
            <person name="Gupta S.K."/>
        </authorList>
    </citation>
    <scope>NUCLEOTIDE SEQUENCE [LARGE SCALE GENOMIC DNA]</scope>
    <source>
        <strain evidence="3">WT001</strain>
    </source>
</reference>
<dbReference type="InterPro" id="IPR036148">
    <property type="entry name" value="MmgE/PrpD_sf"/>
</dbReference>
<dbReference type="GO" id="GO:0016829">
    <property type="term" value="F:lyase activity"/>
    <property type="evidence" value="ECO:0007669"/>
    <property type="project" value="InterPro"/>
</dbReference>
<dbReference type="Proteomes" id="UP000005267">
    <property type="component" value="Chromosome"/>
</dbReference>
<dbReference type="OrthoDB" id="8683120at2"/>
<dbReference type="InterPro" id="IPR045336">
    <property type="entry name" value="MmgE_PrpD_N"/>
</dbReference>
<accession>I3U7G5</accession>
<dbReference type="RefSeq" id="WP_014749044.1">
    <property type="nucleotide sequence ID" value="NC_017964.1"/>
</dbReference>
<keyword evidence="3" id="KW-1185">Reference proteome</keyword>
<dbReference type="Pfam" id="PF03972">
    <property type="entry name" value="MmgE_PrpD_N"/>
    <property type="match status" value="1"/>
</dbReference>
<dbReference type="Gene3D" id="1.10.4100.10">
    <property type="entry name" value="2-methylcitrate dehydratase PrpD"/>
    <property type="match status" value="1"/>
</dbReference>